<dbReference type="GO" id="GO:0008270">
    <property type="term" value="F:zinc ion binding"/>
    <property type="evidence" value="ECO:0007669"/>
    <property type="project" value="UniProtKB-KW"/>
</dbReference>
<evidence type="ECO:0000256" key="1">
    <source>
        <dbReference type="ARBA" id="ARBA00022723"/>
    </source>
</evidence>
<dbReference type="GO" id="GO:0043565">
    <property type="term" value="F:sequence-specific DNA binding"/>
    <property type="evidence" value="ECO:0007669"/>
    <property type="project" value="InterPro"/>
</dbReference>
<keyword evidence="1" id="KW-0479">Metal-binding</keyword>
<evidence type="ECO:0000256" key="5">
    <source>
        <dbReference type="ARBA" id="ARBA00023125"/>
    </source>
</evidence>
<name>A0AAD7VEL0_QUISA</name>
<dbReference type="CDD" id="cd00202">
    <property type="entry name" value="ZnF_GATA"/>
    <property type="match status" value="1"/>
</dbReference>
<dbReference type="PROSITE" id="PS50114">
    <property type="entry name" value="GATA_ZN_FINGER_2"/>
    <property type="match status" value="1"/>
</dbReference>
<accession>A0AAD7VEL0</accession>
<proteinExistence type="inferred from homology"/>
<protein>
    <submittedName>
        <fullName evidence="11">GATA transcription factor</fullName>
    </submittedName>
</protein>
<evidence type="ECO:0000256" key="4">
    <source>
        <dbReference type="ARBA" id="ARBA00023015"/>
    </source>
</evidence>
<dbReference type="KEGG" id="qsa:O6P43_010829"/>
<keyword evidence="5" id="KW-0238">DNA-binding</keyword>
<evidence type="ECO:0000256" key="3">
    <source>
        <dbReference type="ARBA" id="ARBA00022833"/>
    </source>
</evidence>
<comment type="caution">
    <text evidence="11">The sequence shown here is derived from an EMBL/GenBank/DDBJ whole genome shotgun (WGS) entry which is preliminary data.</text>
</comment>
<keyword evidence="12" id="KW-1185">Reference proteome</keyword>
<evidence type="ECO:0000256" key="2">
    <source>
        <dbReference type="ARBA" id="ARBA00022771"/>
    </source>
</evidence>
<dbReference type="PANTHER" id="PTHR47172:SF9">
    <property type="entry name" value="GATA TRANSCRIPTION FACTOR 23"/>
    <property type="match status" value="1"/>
</dbReference>
<evidence type="ECO:0000256" key="7">
    <source>
        <dbReference type="ARBA" id="ARBA00024019"/>
    </source>
</evidence>
<dbReference type="InterPro" id="IPR013088">
    <property type="entry name" value="Znf_NHR/GATA"/>
</dbReference>
<evidence type="ECO:0000259" key="10">
    <source>
        <dbReference type="PROSITE" id="PS50114"/>
    </source>
</evidence>
<dbReference type="SMART" id="SM00401">
    <property type="entry name" value="ZnF_GATA"/>
    <property type="match status" value="1"/>
</dbReference>
<evidence type="ECO:0000256" key="8">
    <source>
        <dbReference type="ARBA" id="ARBA00037539"/>
    </source>
</evidence>
<comment type="function">
    <text evidence="8">Transcriptional regulator that specifically binds 5'-GATA-3' or 5'-GAT-3' motifs within gene promoters.</text>
</comment>
<keyword evidence="6" id="KW-0804">Transcription</keyword>
<organism evidence="11 12">
    <name type="scientific">Quillaja saponaria</name>
    <name type="common">Soap bark tree</name>
    <dbReference type="NCBI Taxonomy" id="32244"/>
    <lineage>
        <taxon>Eukaryota</taxon>
        <taxon>Viridiplantae</taxon>
        <taxon>Streptophyta</taxon>
        <taxon>Embryophyta</taxon>
        <taxon>Tracheophyta</taxon>
        <taxon>Spermatophyta</taxon>
        <taxon>Magnoliopsida</taxon>
        <taxon>eudicotyledons</taxon>
        <taxon>Gunneridae</taxon>
        <taxon>Pentapetalae</taxon>
        <taxon>rosids</taxon>
        <taxon>fabids</taxon>
        <taxon>Fabales</taxon>
        <taxon>Quillajaceae</taxon>
        <taxon>Quillaja</taxon>
    </lineage>
</organism>
<comment type="similarity">
    <text evidence="7">Belongs to the type IV zinc-finger family. Class B subfamily.</text>
</comment>
<evidence type="ECO:0000256" key="6">
    <source>
        <dbReference type="ARBA" id="ARBA00023163"/>
    </source>
</evidence>
<dbReference type="PANTHER" id="PTHR47172">
    <property type="entry name" value="OS01G0976800 PROTEIN"/>
    <property type="match status" value="1"/>
</dbReference>
<evidence type="ECO:0000256" key="9">
    <source>
        <dbReference type="PROSITE-ProRule" id="PRU00094"/>
    </source>
</evidence>
<keyword evidence="3" id="KW-0862">Zinc</keyword>
<dbReference type="InterPro" id="IPR000679">
    <property type="entry name" value="Znf_GATA"/>
</dbReference>
<dbReference type="GO" id="GO:0006355">
    <property type="term" value="P:regulation of DNA-templated transcription"/>
    <property type="evidence" value="ECO:0007669"/>
    <property type="project" value="InterPro"/>
</dbReference>
<dbReference type="Gene3D" id="3.30.50.10">
    <property type="entry name" value="Erythroid Transcription Factor GATA-1, subunit A"/>
    <property type="match status" value="1"/>
</dbReference>
<dbReference type="PROSITE" id="PS00344">
    <property type="entry name" value="GATA_ZN_FINGER_1"/>
    <property type="match status" value="1"/>
</dbReference>
<evidence type="ECO:0000313" key="12">
    <source>
        <dbReference type="Proteomes" id="UP001163823"/>
    </source>
</evidence>
<sequence>MDPERKGPEWEKIDYILSSQINELEKSCVDCHTSRTPLWRSGPAGPRSLCNACGLRYRKRMRALLSLDQGRAKKNSNRNRTGRSSKLLRVLVKLGVVDLLGRKIVLHTSLGNQLKFKEEEQAALLLMALSCNAFYACK</sequence>
<keyword evidence="2 9" id="KW-0863">Zinc-finger</keyword>
<dbReference type="AlphaFoldDB" id="A0AAD7VEL0"/>
<dbReference type="SUPFAM" id="SSF57716">
    <property type="entry name" value="Glucocorticoid receptor-like (DNA-binding domain)"/>
    <property type="match status" value="1"/>
</dbReference>
<gene>
    <name evidence="11" type="ORF">O6P43_010829</name>
</gene>
<feature type="domain" description="GATA-type" evidence="10">
    <location>
        <begin position="22"/>
        <end position="58"/>
    </location>
</feature>
<dbReference type="EMBL" id="JARAOO010000004">
    <property type="protein sequence ID" value="KAJ7973026.1"/>
    <property type="molecule type" value="Genomic_DNA"/>
</dbReference>
<dbReference type="Proteomes" id="UP001163823">
    <property type="component" value="Chromosome 4"/>
</dbReference>
<keyword evidence="4" id="KW-0805">Transcription regulation</keyword>
<dbReference type="Pfam" id="PF00320">
    <property type="entry name" value="GATA"/>
    <property type="match status" value="1"/>
</dbReference>
<reference evidence="11" key="1">
    <citation type="journal article" date="2023" name="Science">
        <title>Elucidation of the pathway for biosynthesis of saponin adjuvants from the soapbark tree.</title>
        <authorList>
            <person name="Reed J."/>
            <person name="Orme A."/>
            <person name="El-Demerdash A."/>
            <person name="Owen C."/>
            <person name="Martin L.B.B."/>
            <person name="Misra R.C."/>
            <person name="Kikuchi S."/>
            <person name="Rejzek M."/>
            <person name="Martin A.C."/>
            <person name="Harkess A."/>
            <person name="Leebens-Mack J."/>
            <person name="Louveau T."/>
            <person name="Stephenson M.J."/>
            <person name="Osbourn A."/>
        </authorList>
    </citation>
    <scope>NUCLEOTIDE SEQUENCE</scope>
    <source>
        <strain evidence="11">S10</strain>
    </source>
</reference>
<evidence type="ECO:0000313" key="11">
    <source>
        <dbReference type="EMBL" id="KAJ7973026.1"/>
    </source>
</evidence>